<proteinExistence type="inferred from homology"/>
<dbReference type="PROSITE" id="PS51186">
    <property type="entry name" value="GNAT"/>
    <property type="match status" value="1"/>
</dbReference>
<dbReference type="InterPro" id="IPR012772">
    <property type="entry name" value="Ectoine_EctA"/>
</dbReference>
<evidence type="ECO:0000256" key="9">
    <source>
        <dbReference type="RuleBase" id="RU365045"/>
    </source>
</evidence>
<evidence type="ECO:0000256" key="2">
    <source>
        <dbReference type="ARBA" id="ARBA00004978"/>
    </source>
</evidence>
<dbReference type="InterPro" id="IPR000182">
    <property type="entry name" value="GNAT_dom"/>
</dbReference>
<reference evidence="13" key="1">
    <citation type="journal article" date="2019" name="Int. J. Syst. Evol. Microbiol.">
        <title>The Global Catalogue of Microorganisms (GCM) 10K type strain sequencing project: providing services to taxonomists for standard genome sequencing and annotation.</title>
        <authorList>
            <consortium name="The Broad Institute Genomics Platform"/>
            <consortium name="The Broad Institute Genome Sequencing Center for Infectious Disease"/>
            <person name="Wu L."/>
            <person name="Ma J."/>
        </authorList>
    </citation>
    <scope>NUCLEOTIDE SEQUENCE [LARGE SCALE GENOMIC DNA]</scope>
    <source>
        <strain evidence="13">CGMCC 4.1721</strain>
    </source>
</reference>
<comment type="similarity">
    <text evidence="3 9">Belongs to the acetyltransferase family. EctA subfamily.</text>
</comment>
<comment type="catalytic activity">
    <reaction evidence="8 9">
        <text>L-2,4-diaminobutanoate + acetyl-CoA = (2S)-4-acetamido-2-aminobutanoate + CoA + H(+)</text>
        <dbReference type="Rhea" id="RHEA:16901"/>
        <dbReference type="ChEBI" id="CHEBI:15378"/>
        <dbReference type="ChEBI" id="CHEBI:57287"/>
        <dbReference type="ChEBI" id="CHEBI:57288"/>
        <dbReference type="ChEBI" id="CHEBI:58761"/>
        <dbReference type="ChEBI" id="CHEBI:58929"/>
        <dbReference type="EC" id="2.3.1.178"/>
    </reaction>
</comment>
<dbReference type="Pfam" id="PF00583">
    <property type="entry name" value="Acetyltransf_1"/>
    <property type="match status" value="1"/>
</dbReference>
<comment type="pathway">
    <text evidence="2 9">Amine and polyamine biosynthesis; ectoine biosynthesis; L-ectoine from L-aspartate 4-semialdehyde: step 2/3.</text>
</comment>
<feature type="region of interest" description="Disordered" evidence="10">
    <location>
        <begin position="159"/>
        <end position="186"/>
    </location>
</feature>
<evidence type="ECO:0000256" key="6">
    <source>
        <dbReference type="ARBA" id="ARBA00022679"/>
    </source>
</evidence>
<protein>
    <recommendedName>
        <fullName evidence="5 9">L-2,4-diaminobutyric acid acetyltransferase</fullName>
        <shortName evidence="9">DABA acetyltransferase</shortName>
        <ecNumber evidence="4 9">2.3.1.178</ecNumber>
    </recommendedName>
</protein>
<evidence type="ECO:0000256" key="1">
    <source>
        <dbReference type="ARBA" id="ARBA00003741"/>
    </source>
</evidence>
<accession>A0ABW0B8V0</accession>
<dbReference type="GO" id="GO:0033816">
    <property type="term" value="F:diaminobutyrate acetyltransferase activity"/>
    <property type="evidence" value="ECO:0007669"/>
    <property type="project" value="UniProtKB-EC"/>
</dbReference>
<evidence type="ECO:0000256" key="10">
    <source>
        <dbReference type="SAM" id="MobiDB-lite"/>
    </source>
</evidence>
<evidence type="ECO:0000256" key="8">
    <source>
        <dbReference type="ARBA" id="ARBA00048924"/>
    </source>
</evidence>
<dbReference type="RefSeq" id="WP_031101491.1">
    <property type="nucleotide sequence ID" value="NZ_JBFADZ010000016.1"/>
</dbReference>
<dbReference type="Gene3D" id="3.40.630.30">
    <property type="match status" value="1"/>
</dbReference>
<dbReference type="CDD" id="cd04301">
    <property type="entry name" value="NAT_SF"/>
    <property type="match status" value="1"/>
</dbReference>
<evidence type="ECO:0000256" key="7">
    <source>
        <dbReference type="ARBA" id="ARBA00023315"/>
    </source>
</evidence>
<name>A0ABW0B8V0_9ACTN</name>
<dbReference type="Proteomes" id="UP001596208">
    <property type="component" value="Unassembled WGS sequence"/>
</dbReference>
<dbReference type="SUPFAM" id="SSF55729">
    <property type="entry name" value="Acyl-CoA N-acyltransferases (Nat)"/>
    <property type="match status" value="1"/>
</dbReference>
<keyword evidence="7 9" id="KW-0012">Acyltransferase</keyword>
<comment type="function">
    <text evidence="1 9">Catalyzes the acetylation of L-2,4-diaminobutyrate (DABA) to gamma-N-acetyl-alpha,gamma-diaminobutyric acid (ADABA) with acetyl coenzyme A.</text>
</comment>
<evidence type="ECO:0000256" key="4">
    <source>
        <dbReference type="ARBA" id="ARBA00012355"/>
    </source>
</evidence>
<evidence type="ECO:0000259" key="11">
    <source>
        <dbReference type="PROSITE" id="PS51186"/>
    </source>
</evidence>
<keyword evidence="13" id="KW-1185">Reference proteome</keyword>
<organism evidence="12 13">
    <name type="scientific">Streptomyces mutomycini</name>
    <dbReference type="NCBI Taxonomy" id="284036"/>
    <lineage>
        <taxon>Bacteria</taxon>
        <taxon>Bacillati</taxon>
        <taxon>Actinomycetota</taxon>
        <taxon>Actinomycetes</taxon>
        <taxon>Kitasatosporales</taxon>
        <taxon>Streptomycetaceae</taxon>
        <taxon>Streptomyces</taxon>
    </lineage>
</organism>
<evidence type="ECO:0000313" key="13">
    <source>
        <dbReference type="Proteomes" id="UP001596208"/>
    </source>
</evidence>
<evidence type="ECO:0000256" key="3">
    <source>
        <dbReference type="ARBA" id="ARBA00010712"/>
    </source>
</evidence>
<evidence type="ECO:0000313" key="12">
    <source>
        <dbReference type="EMBL" id="MFC5173694.1"/>
    </source>
</evidence>
<dbReference type="NCBIfam" id="TIGR02406">
    <property type="entry name" value="ectoine_EctA"/>
    <property type="match status" value="1"/>
</dbReference>
<comment type="caution">
    <text evidence="12">The sequence shown here is derived from an EMBL/GenBank/DDBJ whole genome shotgun (WGS) entry which is preliminary data.</text>
</comment>
<gene>
    <name evidence="9 12" type="primary">ectA</name>
    <name evidence="12" type="ORF">ACFPRK_24300</name>
</gene>
<dbReference type="EC" id="2.3.1.178" evidence="4 9"/>
<dbReference type="EMBL" id="JBHSKI010000012">
    <property type="protein sequence ID" value="MFC5173694.1"/>
    <property type="molecule type" value="Genomic_DNA"/>
</dbReference>
<sequence>MATPEGHIGEPTVEDGASVWRIARDSHVLDVNSSYSYLLWCRDFAATSAVTRDESGMAVAFVTGYIRPEQPGTLVIWQIAVDGDRRGRGLAGAMLDHLTARLRSRSVLQCMETTISAENEASQRLFLSFAARHGASVEREPLFPARLFPDAHDSEHLYRIGPLAQPPPSAPGTQYSETRRTRSVPS</sequence>
<evidence type="ECO:0000256" key="5">
    <source>
        <dbReference type="ARBA" id="ARBA00017935"/>
    </source>
</evidence>
<feature type="domain" description="N-acetyltransferase" evidence="11">
    <location>
        <begin position="6"/>
        <end position="164"/>
    </location>
</feature>
<keyword evidence="6 9" id="KW-0808">Transferase</keyword>
<dbReference type="InterPro" id="IPR016181">
    <property type="entry name" value="Acyl_CoA_acyltransferase"/>
</dbReference>